<name>A0A2T3Z9M6_TRIA4</name>
<evidence type="ECO:0000256" key="4">
    <source>
        <dbReference type="ARBA" id="ARBA00023136"/>
    </source>
</evidence>
<dbReference type="PANTHER" id="PTHR33048:SF8">
    <property type="entry name" value="INTEGRAL MEMBRANE PROTEIN-RELATED"/>
    <property type="match status" value="1"/>
</dbReference>
<feature type="region of interest" description="Disordered" evidence="6">
    <location>
        <begin position="286"/>
        <end position="312"/>
    </location>
</feature>
<comment type="subcellular location">
    <subcellularLocation>
        <location evidence="1">Membrane</location>
        <topology evidence="1">Multi-pass membrane protein</topology>
    </subcellularLocation>
</comment>
<gene>
    <name evidence="9" type="ORF">M441DRAFT_26715</name>
</gene>
<feature type="transmembrane region" description="Helical" evidence="7">
    <location>
        <begin position="98"/>
        <end position="117"/>
    </location>
</feature>
<protein>
    <recommendedName>
        <fullName evidence="8">Rhodopsin domain-containing protein</fullName>
    </recommendedName>
</protein>
<feature type="compositionally biased region" description="Polar residues" evidence="6">
    <location>
        <begin position="289"/>
        <end position="312"/>
    </location>
</feature>
<keyword evidence="10" id="KW-1185">Reference proteome</keyword>
<evidence type="ECO:0000256" key="5">
    <source>
        <dbReference type="ARBA" id="ARBA00038359"/>
    </source>
</evidence>
<dbReference type="Pfam" id="PF20684">
    <property type="entry name" value="Fung_rhodopsin"/>
    <property type="match status" value="1"/>
</dbReference>
<evidence type="ECO:0000256" key="3">
    <source>
        <dbReference type="ARBA" id="ARBA00022989"/>
    </source>
</evidence>
<keyword evidence="3 7" id="KW-1133">Transmembrane helix</keyword>
<reference evidence="9 10" key="1">
    <citation type="submission" date="2016-07" db="EMBL/GenBank/DDBJ databases">
        <title>Multiple horizontal gene transfer events from other fungi enriched the ability of initially mycotrophic Trichoderma (Ascomycota) to feed on dead plant biomass.</title>
        <authorList>
            <consortium name="DOE Joint Genome Institute"/>
            <person name="Aerts A."/>
            <person name="Atanasova L."/>
            <person name="Chenthamara K."/>
            <person name="Zhang J."/>
            <person name="Grujic M."/>
            <person name="Henrissat B."/>
            <person name="Kuo A."/>
            <person name="Salamov A."/>
            <person name="Lipzen A."/>
            <person name="Labutti K."/>
            <person name="Barry K."/>
            <person name="Miao Y."/>
            <person name="Rahimi M.J."/>
            <person name="Shen Q."/>
            <person name="Grigoriev I.V."/>
            <person name="Kubicek C.P."/>
            <person name="Druzhinina I.S."/>
        </authorList>
    </citation>
    <scope>NUCLEOTIDE SEQUENCE [LARGE SCALE GENOMIC DNA]</scope>
    <source>
        <strain evidence="9 10">CBS 433.97</strain>
    </source>
</reference>
<dbReference type="PANTHER" id="PTHR33048">
    <property type="entry name" value="PTH11-LIKE INTEGRAL MEMBRANE PROTEIN (AFU_ORTHOLOGUE AFUA_5G11245)"/>
    <property type="match status" value="1"/>
</dbReference>
<evidence type="ECO:0000313" key="10">
    <source>
        <dbReference type="Proteomes" id="UP000240493"/>
    </source>
</evidence>
<evidence type="ECO:0000259" key="8">
    <source>
        <dbReference type="Pfam" id="PF20684"/>
    </source>
</evidence>
<evidence type="ECO:0000256" key="2">
    <source>
        <dbReference type="ARBA" id="ARBA00022692"/>
    </source>
</evidence>
<keyword evidence="2 7" id="KW-0812">Transmembrane</keyword>
<keyword evidence="4 7" id="KW-0472">Membrane</keyword>
<dbReference type="Proteomes" id="UP000240493">
    <property type="component" value="Unassembled WGS sequence"/>
</dbReference>
<dbReference type="OrthoDB" id="5278984at2759"/>
<dbReference type="InterPro" id="IPR052337">
    <property type="entry name" value="SAT4-like"/>
</dbReference>
<evidence type="ECO:0000256" key="7">
    <source>
        <dbReference type="SAM" id="Phobius"/>
    </source>
</evidence>
<dbReference type="EMBL" id="KZ679261">
    <property type="protein sequence ID" value="PTB41513.1"/>
    <property type="molecule type" value="Genomic_DNA"/>
</dbReference>
<proteinExistence type="inferred from homology"/>
<sequence length="372" mass="40743">MPRLPDAAEIAYMEAHINDTRVPDIIACTSICGIASIVFIALRLISRRISKAGIATSDWLILFAWLNFAVFDVCFAMSVKYGGGRHIILVTDPNNARMLQVINIINENLYCVCMAFLKFSILSMYHAIFPQKRFHYCLWAVAIFMACWAISCAFVAIFQCTPIAFGWDPSIAGGTCVNYGALVLVAGICNIVTDFIVLAMPIPLVLKLNLSTQRKRMVIFTFAMGGSACLVSIARLAFALAVGSTADGSWDNMPAGMLSVVELMAGILAVSLPVYRPLYRRLINRDKGGTTQQSSDNPYSSGSRSVQITGGGFSKNNSDGIVVTDEVDINLTPYNRRDGHWVRVGDEDESGLYTPQTKRSLNNDLNYSGRAI</sequence>
<feature type="transmembrane region" description="Helical" evidence="7">
    <location>
        <begin position="22"/>
        <end position="45"/>
    </location>
</feature>
<feature type="domain" description="Rhodopsin" evidence="8">
    <location>
        <begin position="42"/>
        <end position="281"/>
    </location>
</feature>
<accession>A0A2T3Z9M6</accession>
<comment type="similarity">
    <text evidence="5">Belongs to the SAT4 family.</text>
</comment>
<feature type="transmembrane region" description="Helical" evidence="7">
    <location>
        <begin position="255"/>
        <end position="275"/>
    </location>
</feature>
<feature type="transmembrane region" description="Helical" evidence="7">
    <location>
        <begin position="218"/>
        <end position="243"/>
    </location>
</feature>
<dbReference type="GO" id="GO:0016020">
    <property type="term" value="C:membrane"/>
    <property type="evidence" value="ECO:0007669"/>
    <property type="project" value="UniProtKB-SubCell"/>
</dbReference>
<evidence type="ECO:0000256" key="6">
    <source>
        <dbReference type="SAM" id="MobiDB-lite"/>
    </source>
</evidence>
<organism evidence="9 10">
    <name type="scientific">Trichoderma asperellum (strain ATCC 204424 / CBS 433.97 / NBRC 101777)</name>
    <dbReference type="NCBI Taxonomy" id="1042311"/>
    <lineage>
        <taxon>Eukaryota</taxon>
        <taxon>Fungi</taxon>
        <taxon>Dikarya</taxon>
        <taxon>Ascomycota</taxon>
        <taxon>Pezizomycotina</taxon>
        <taxon>Sordariomycetes</taxon>
        <taxon>Hypocreomycetidae</taxon>
        <taxon>Hypocreales</taxon>
        <taxon>Hypocreaceae</taxon>
        <taxon>Trichoderma</taxon>
    </lineage>
</organism>
<feature type="transmembrane region" description="Helical" evidence="7">
    <location>
        <begin position="179"/>
        <end position="206"/>
    </location>
</feature>
<feature type="transmembrane region" description="Helical" evidence="7">
    <location>
        <begin position="57"/>
        <end position="78"/>
    </location>
</feature>
<evidence type="ECO:0000256" key="1">
    <source>
        <dbReference type="ARBA" id="ARBA00004141"/>
    </source>
</evidence>
<evidence type="ECO:0000313" key="9">
    <source>
        <dbReference type="EMBL" id="PTB41513.1"/>
    </source>
</evidence>
<dbReference type="InterPro" id="IPR049326">
    <property type="entry name" value="Rhodopsin_dom_fungi"/>
</dbReference>
<dbReference type="AlphaFoldDB" id="A0A2T3Z9M6"/>
<feature type="transmembrane region" description="Helical" evidence="7">
    <location>
        <begin position="138"/>
        <end position="159"/>
    </location>
</feature>